<reference evidence="1 2" key="1">
    <citation type="submission" date="2019-11" db="EMBL/GenBank/DDBJ databases">
        <title>Genome-resolved metagenomics to study the prevalence of co-infection and intraspecific heterogeneity among plant pathogen metapopulations.</title>
        <authorList>
            <person name="Newberry E."/>
            <person name="Bhandari R."/>
            <person name="Kemble J."/>
            <person name="Sikora E."/>
            <person name="Potnis N."/>
        </authorList>
    </citation>
    <scope>NUCLEOTIDE SEQUENCE [LARGE SCALE GENOMIC DNA]</scope>
    <source>
        <strain evidence="1">Xp_Tom_Tuscaloosa_18b</strain>
    </source>
</reference>
<organism evidence="1 2">
    <name type="scientific">Xanthomonas perforans</name>
    <dbReference type="NCBI Taxonomy" id="442694"/>
    <lineage>
        <taxon>Bacteria</taxon>
        <taxon>Pseudomonadati</taxon>
        <taxon>Pseudomonadota</taxon>
        <taxon>Gammaproteobacteria</taxon>
        <taxon>Lysobacterales</taxon>
        <taxon>Lysobacteraceae</taxon>
        <taxon>Xanthomonas</taxon>
    </lineage>
</organism>
<name>A0A7X5N2V3_XANPE</name>
<comment type="caution">
    <text evidence="1">The sequence shown here is derived from an EMBL/GenBank/DDBJ whole genome shotgun (WGS) entry which is preliminary data.</text>
</comment>
<accession>A0A7X5N2V3</accession>
<evidence type="ECO:0000313" key="2">
    <source>
        <dbReference type="Proteomes" id="UP000471082"/>
    </source>
</evidence>
<protein>
    <submittedName>
        <fullName evidence="1">3-dehydroquinate synthase</fullName>
    </submittedName>
</protein>
<dbReference type="AlphaFoldDB" id="A0A7X5N2V3"/>
<gene>
    <name evidence="1" type="ORF">G3W61_27185</name>
</gene>
<dbReference type="Proteomes" id="UP000471082">
    <property type="component" value="Unassembled WGS sequence"/>
</dbReference>
<feature type="non-terminal residue" evidence="1">
    <location>
        <position position="59"/>
    </location>
</feature>
<sequence>MTLPRSSRSVDVDGAQPYTITIAPGLLADGARLASHVRGRHVLLLSDSQVAPQYAAGVR</sequence>
<dbReference type="EMBL" id="JAAGYU010001068">
    <property type="protein sequence ID" value="NEL79914.1"/>
    <property type="molecule type" value="Genomic_DNA"/>
</dbReference>
<evidence type="ECO:0000313" key="1">
    <source>
        <dbReference type="EMBL" id="NEL79914.1"/>
    </source>
</evidence>
<proteinExistence type="predicted"/>